<dbReference type="InterPro" id="IPR013656">
    <property type="entry name" value="PAS_4"/>
</dbReference>
<dbReference type="RefSeq" id="WP_096577600.1">
    <property type="nucleotide sequence ID" value="NZ_CAWNJS010000001.1"/>
</dbReference>
<evidence type="ECO:0000256" key="4">
    <source>
        <dbReference type="ARBA" id="ARBA00022777"/>
    </source>
</evidence>
<dbReference type="InterPro" id="IPR003661">
    <property type="entry name" value="HisK_dim/P_dom"/>
</dbReference>
<dbReference type="InterPro" id="IPR036097">
    <property type="entry name" value="HisK_dim/P_sf"/>
</dbReference>
<reference evidence="10 11" key="1">
    <citation type="submission" date="2017-06" db="EMBL/GenBank/DDBJ databases">
        <title>Genome sequencing of cyanobaciteial culture collection at National Institute for Environmental Studies (NIES).</title>
        <authorList>
            <person name="Hirose Y."/>
            <person name="Shimura Y."/>
            <person name="Fujisawa T."/>
            <person name="Nakamura Y."/>
            <person name="Kawachi M."/>
        </authorList>
    </citation>
    <scope>NUCLEOTIDE SEQUENCE [LARGE SCALE GENOMIC DNA]</scope>
    <source>
        <strain evidence="10 11">NIES-37</strain>
    </source>
</reference>
<dbReference type="SUPFAM" id="SSF55785">
    <property type="entry name" value="PYP-like sensor domain (PAS domain)"/>
    <property type="match status" value="2"/>
</dbReference>
<evidence type="ECO:0000256" key="5">
    <source>
        <dbReference type="ARBA" id="ARBA00023012"/>
    </source>
</evidence>
<proteinExistence type="predicted"/>
<evidence type="ECO:0000313" key="11">
    <source>
        <dbReference type="Proteomes" id="UP000218785"/>
    </source>
</evidence>
<dbReference type="Proteomes" id="UP000218785">
    <property type="component" value="Chromosome"/>
</dbReference>
<feature type="domain" description="PAC" evidence="9">
    <location>
        <begin position="83"/>
        <end position="135"/>
    </location>
</feature>
<feature type="domain" description="Histidine kinase" evidence="7">
    <location>
        <begin position="321"/>
        <end position="598"/>
    </location>
</feature>
<dbReference type="InterPro" id="IPR035965">
    <property type="entry name" value="PAS-like_dom_sf"/>
</dbReference>
<dbReference type="InterPro" id="IPR001610">
    <property type="entry name" value="PAC"/>
</dbReference>
<keyword evidence="11" id="KW-1185">Reference proteome</keyword>
<dbReference type="Gene3D" id="3.30.450.20">
    <property type="entry name" value="PAS domain"/>
    <property type="match status" value="2"/>
</dbReference>
<dbReference type="Pfam" id="PF02518">
    <property type="entry name" value="HATPase_c"/>
    <property type="match status" value="1"/>
</dbReference>
<evidence type="ECO:0000256" key="3">
    <source>
        <dbReference type="ARBA" id="ARBA00022553"/>
    </source>
</evidence>
<dbReference type="PROSITE" id="PS50112">
    <property type="entry name" value="PAS"/>
    <property type="match status" value="1"/>
</dbReference>
<dbReference type="SMART" id="SM00091">
    <property type="entry name" value="PAS"/>
    <property type="match status" value="2"/>
</dbReference>
<organism evidence="10 11">
    <name type="scientific">Tolypothrix tenuis PCC 7101</name>
    <dbReference type="NCBI Taxonomy" id="231146"/>
    <lineage>
        <taxon>Bacteria</taxon>
        <taxon>Bacillati</taxon>
        <taxon>Cyanobacteriota</taxon>
        <taxon>Cyanophyceae</taxon>
        <taxon>Nostocales</taxon>
        <taxon>Tolypothrichaceae</taxon>
        <taxon>Tolypothrix</taxon>
    </lineage>
</organism>
<dbReference type="Pfam" id="PF08447">
    <property type="entry name" value="PAS_3"/>
    <property type="match status" value="1"/>
</dbReference>
<keyword evidence="5" id="KW-0902">Two-component regulatory system</keyword>
<dbReference type="InterPro" id="IPR036890">
    <property type="entry name" value="HATPase_C_sf"/>
</dbReference>
<accession>A0A1Z4N142</accession>
<sequence>MLVDSQNLPLTMFNALANRNDLFMALTDRSGRIEWVNEALVLLAEIPAEILIGKKFFSVLASHEKTNIQQAYIREQLLKGESFKFEFSYISNNQQEHWLFVDGQAISNAEGITTNYAVIANDITLRKLTEKDLEQTRQRLKRLVENVKLVPWEAEASTHKFTYVGPQAIDLFGYELAQWYQPQFWRSHIHPEDLPHVLEHQQVAALQQDNYIVEYRFLAADGNWIWVKNIVNIVRSQGEVTQLLGFIIDINQPKNTEISLQEALSKLEQVNQELENRVQRRTTDLIQEKEKLQQTLQQLQQAQAQLIHREKMSSLGQLVAGIAHEINNPINFIYGNLNPATKYVEDILYILQLYQQQYPQLETTLQAAIEEADIDFIIEDLPNLLNSMKLGANRIREIVLSLRNFSRLDEAEIKHVNIHDGLDSTLMILQNRLKAKNGCPQIQVIKEYGELPLLECYAGQLNQVFMNIIANAIDSLEEYDRQRSPQEILENPSQIKICTELNKGDPTIEGREEFYHKPYNMQSAPAVVIRIIDNGPGISEAVRQRLFDPFFTTKGIGKGTGLGLSISYQIVVEKHQGQLECHSTPGYTEFAIVIPQERIKTNYA</sequence>
<dbReference type="InterPro" id="IPR005467">
    <property type="entry name" value="His_kinase_dom"/>
</dbReference>
<dbReference type="SMART" id="SM00387">
    <property type="entry name" value="HATPase_c"/>
    <property type="match status" value="1"/>
</dbReference>
<keyword evidence="6" id="KW-0175">Coiled coil</keyword>
<dbReference type="InterPro" id="IPR003594">
    <property type="entry name" value="HATPase_dom"/>
</dbReference>
<evidence type="ECO:0000259" key="8">
    <source>
        <dbReference type="PROSITE" id="PS50112"/>
    </source>
</evidence>
<dbReference type="Pfam" id="PF08448">
    <property type="entry name" value="PAS_4"/>
    <property type="match status" value="1"/>
</dbReference>
<name>A0A1Z4N142_9CYAN</name>
<dbReference type="PROSITE" id="PS50109">
    <property type="entry name" value="HIS_KIN"/>
    <property type="match status" value="1"/>
</dbReference>
<dbReference type="InterPro" id="IPR000700">
    <property type="entry name" value="PAS-assoc_C"/>
</dbReference>
<dbReference type="PANTHER" id="PTHR43065">
    <property type="entry name" value="SENSOR HISTIDINE KINASE"/>
    <property type="match status" value="1"/>
</dbReference>
<dbReference type="GO" id="GO:0000155">
    <property type="term" value="F:phosphorelay sensor kinase activity"/>
    <property type="evidence" value="ECO:0007669"/>
    <property type="project" value="InterPro"/>
</dbReference>
<evidence type="ECO:0000256" key="1">
    <source>
        <dbReference type="ARBA" id="ARBA00000085"/>
    </source>
</evidence>
<dbReference type="NCBIfam" id="TIGR00229">
    <property type="entry name" value="sensory_box"/>
    <property type="match status" value="2"/>
</dbReference>
<gene>
    <name evidence="10" type="ORF">NIES37_34410</name>
</gene>
<dbReference type="InterPro" id="IPR013655">
    <property type="entry name" value="PAS_fold_3"/>
</dbReference>
<dbReference type="InterPro" id="IPR004358">
    <property type="entry name" value="Sig_transdc_His_kin-like_C"/>
</dbReference>
<dbReference type="PRINTS" id="PR00344">
    <property type="entry name" value="BCTRLSENSOR"/>
</dbReference>
<dbReference type="CDD" id="cd00130">
    <property type="entry name" value="PAS"/>
    <property type="match status" value="2"/>
</dbReference>
<dbReference type="CDD" id="cd00082">
    <property type="entry name" value="HisKA"/>
    <property type="match status" value="1"/>
</dbReference>
<evidence type="ECO:0000256" key="2">
    <source>
        <dbReference type="ARBA" id="ARBA00012438"/>
    </source>
</evidence>
<dbReference type="Gene3D" id="3.30.565.10">
    <property type="entry name" value="Histidine kinase-like ATPase, C-terminal domain"/>
    <property type="match status" value="1"/>
</dbReference>
<dbReference type="InterPro" id="IPR000014">
    <property type="entry name" value="PAS"/>
</dbReference>
<dbReference type="AlphaFoldDB" id="A0A1Z4N142"/>
<feature type="coiled-coil region" evidence="6">
    <location>
        <begin position="257"/>
        <end position="309"/>
    </location>
</feature>
<comment type="catalytic activity">
    <reaction evidence="1">
        <text>ATP + protein L-histidine = ADP + protein N-phospho-L-histidine.</text>
        <dbReference type="EC" id="2.7.13.3"/>
    </reaction>
</comment>
<keyword evidence="3" id="KW-0597">Phosphoprotein</keyword>
<evidence type="ECO:0000259" key="7">
    <source>
        <dbReference type="PROSITE" id="PS50109"/>
    </source>
</evidence>
<evidence type="ECO:0000313" key="10">
    <source>
        <dbReference type="EMBL" id="BAY99458.1"/>
    </source>
</evidence>
<dbReference type="PROSITE" id="PS50113">
    <property type="entry name" value="PAC"/>
    <property type="match status" value="2"/>
</dbReference>
<dbReference type="Gene3D" id="1.10.287.130">
    <property type="match status" value="1"/>
</dbReference>
<keyword evidence="4 10" id="KW-0418">Kinase</keyword>
<dbReference type="PANTHER" id="PTHR43065:SF50">
    <property type="entry name" value="HISTIDINE KINASE"/>
    <property type="match status" value="1"/>
</dbReference>
<feature type="domain" description="PAC" evidence="9">
    <location>
        <begin position="211"/>
        <end position="262"/>
    </location>
</feature>
<dbReference type="SUPFAM" id="SSF55874">
    <property type="entry name" value="ATPase domain of HSP90 chaperone/DNA topoisomerase II/histidine kinase"/>
    <property type="match status" value="1"/>
</dbReference>
<dbReference type="SMART" id="SM00086">
    <property type="entry name" value="PAC"/>
    <property type="match status" value="2"/>
</dbReference>
<protein>
    <recommendedName>
        <fullName evidence="2">histidine kinase</fullName>
        <ecNumber evidence="2">2.7.13.3</ecNumber>
    </recommendedName>
</protein>
<dbReference type="KEGG" id="ttq:NIES37_34410"/>
<keyword evidence="4 10" id="KW-0808">Transferase</keyword>
<dbReference type="SUPFAM" id="SSF47384">
    <property type="entry name" value="Homodimeric domain of signal transducing histidine kinase"/>
    <property type="match status" value="1"/>
</dbReference>
<dbReference type="EMBL" id="AP018248">
    <property type="protein sequence ID" value="BAY99458.1"/>
    <property type="molecule type" value="Genomic_DNA"/>
</dbReference>
<evidence type="ECO:0000256" key="6">
    <source>
        <dbReference type="SAM" id="Coils"/>
    </source>
</evidence>
<dbReference type="EC" id="2.7.13.3" evidence="2"/>
<evidence type="ECO:0000259" key="9">
    <source>
        <dbReference type="PROSITE" id="PS50113"/>
    </source>
</evidence>
<feature type="domain" description="PAS" evidence="8">
    <location>
        <begin position="136"/>
        <end position="209"/>
    </location>
</feature>